<evidence type="ECO:0000313" key="3">
    <source>
        <dbReference type="EMBL" id="KZT58133.1"/>
    </source>
</evidence>
<evidence type="ECO:0000313" key="4">
    <source>
        <dbReference type="Proteomes" id="UP000076842"/>
    </source>
</evidence>
<feature type="region of interest" description="Disordered" evidence="1">
    <location>
        <begin position="38"/>
        <end position="105"/>
    </location>
</feature>
<dbReference type="Proteomes" id="UP000076842">
    <property type="component" value="Unassembled WGS sequence"/>
</dbReference>
<feature type="compositionally biased region" description="Basic and acidic residues" evidence="1">
    <location>
        <begin position="72"/>
        <end position="105"/>
    </location>
</feature>
<evidence type="ECO:0000256" key="1">
    <source>
        <dbReference type="SAM" id="MobiDB-lite"/>
    </source>
</evidence>
<dbReference type="InParanoid" id="A0A165GJ06"/>
<proteinExistence type="predicted"/>
<dbReference type="AlphaFoldDB" id="A0A165GJ06"/>
<evidence type="ECO:0000259" key="2">
    <source>
        <dbReference type="PROSITE" id="PS51038"/>
    </source>
</evidence>
<dbReference type="PROSITE" id="PS51038">
    <property type="entry name" value="BAH"/>
    <property type="match status" value="1"/>
</dbReference>
<dbReference type="InterPro" id="IPR001025">
    <property type="entry name" value="BAH_dom"/>
</dbReference>
<keyword evidence="4" id="KW-1185">Reference proteome</keyword>
<sequence length="275" mass="31462">MEGTVTARLFRSAPSSSLVRSPLSLTHTVDVAFLSMSRAVPGGSAPKRPGASSRGQLQPKKRKINDTQDLSRASKADEEAKKAKEECSGVSGDLRHQPREPSKTEWKEMHHVNPVAWSTSEHDQTTYEIGQDVVIVPHYRDIKKSKKNADKMLKFEDLWYGRILDMRCGDLDHPDDVWLKVAWHYSPAWFMTTKARGTRLKDFGPYELIYTPTHTDLIHADSLNGVEKIFPYDEEDHDQQDIPDKAFHVRSIYDTTDKEWIVSQTSSHYSRSRHD</sequence>
<dbReference type="EMBL" id="KV423955">
    <property type="protein sequence ID" value="KZT58133.1"/>
    <property type="molecule type" value="Genomic_DNA"/>
</dbReference>
<reference evidence="3 4" key="1">
    <citation type="journal article" date="2016" name="Mol. Biol. Evol.">
        <title>Comparative Genomics of Early-Diverging Mushroom-Forming Fungi Provides Insights into the Origins of Lignocellulose Decay Capabilities.</title>
        <authorList>
            <person name="Nagy L.G."/>
            <person name="Riley R."/>
            <person name="Tritt A."/>
            <person name="Adam C."/>
            <person name="Daum C."/>
            <person name="Floudas D."/>
            <person name="Sun H."/>
            <person name="Yadav J.S."/>
            <person name="Pangilinan J."/>
            <person name="Larsson K.H."/>
            <person name="Matsuura K."/>
            <person name="Barry K."/>
            <person name="Labutti K."/>
            <person name="Kuo R."/>
            <person name="Ohm R.A."/>
            <person name="Bhattacharya S.S."/>
            <person name="Shirouzu T."/>
            <person name="Yoshinaga Y."/>
            <person name="Martin F.M."/>
            <person name="Grigoriev I.V."/>
            <person name="Hibbett D.S."/>
        </authorList>
    </citation>
    <scope>NUCLEOTIDE SEQUENCE [LARGE SCALE GENOMIC DNA]</scope>
    <source>
        <strain evidence="3 4">HHB12733</strain>
    </source>
</reference>
<accession>A0A165GJ06</accession>
<name>A0A165GJ06_9BASI</name>
<dbReference type="GO" id="GO:0003682">
    <property type="term" value="F:chromatin binding"/>
    <property type="evidence" value="ECO:0007669"/>
    <property type="project" value="InterPro"/>
</dbReference>
<feature type="domain" description="BAH" evidence="2">
    <location>
        <begin position="125"/>
        <end position="264"/>
    </location>
</feature>
<gene>
    <name evidence="3" type="ORF">CALCODRAFT_261174</name>
</gene>
<protein>
    <recommendedName>
        <fullName evidence="2">BAH domain-containing protein</fullName>
    </recommendedName>
</protein>
<organism evidence="3 4">
    <name type="scientific">Calocera cornea HHB12733</name>
    <dbReference type="NCBI Taxonomy" id="1353952"/>
    <lineage>
        <taxon>Eukaryota</taxon>
        <taxon>Fungi</taxon>
        <taxon>Dikarya</taxon>
        <taxon>Basidiomycota</taxon>
        <taxon>Agaricomycotina</taxon>
        <taxon>Dacrymycetes</taxon>
        <taxon>Dacrymycetales</taxon>
        <taxon>Dacrymycetaceae</taxon>
        <taxon>Calocera</taxon>
    </lineage>
</organism>